<comment type="caution">
    <text evidence="1">The sequence shown here is derived from an EMBL/GenBank/DDBJ whole genome shotgun (WGS) entry which is preliminary data.</text>
</comment>
<gene>
    <name evidence="1" type="ORF">TNCV_2397401</name>
</gene>
<dbReference type="Proteomes" id="UP000887159">
    <property type="component" value="Unassembled WGS sequence"/>
</dbReference>
<dbReference type="EMBL" id="BMAU01021349">
    <property type="protein sequence ID" value="GFY18513.1"/>
    <property type="molecule type" value="Genomic_DNA"/>
</dbReference>
<proteinExistence type="predicted"/>
<name>A0A8X6T4L8_TRICX</name>
<reference evidence="1" key="1">
    <citation type="submission" date="2020-08" db="EMBL/GenBank/DDBJ databases">
        <title>Multicomponent nature underlies the extraordinary mechanical properties of spider dragline silk.</title>
        <authorList>
            <person name="Kono N."/>
            <person name="Nakamura H."/>
            <person name="Mori M."/>
            <person name="Yoshida Y."/>
            <person name="Ohtoshi R."/>
            <person name="Malay A.D."/>
            <person name="Moran D.A.P."/>
            <person name="Tomita M."/>
            <person name="Numata K."/>
            <person name="Arakawa K."/>
        </authorList>
    </citation>
    <scope>NUCLEOTIDE SEQUENCE</scope>
</reference>
<dbReference type="AlphaFoldDB" id="A0A8X6T4L8"/>
<sequence length="150" mass="17182">MSREVCQPKNAWKLAKHEFFLKDDIVSMKTDGARVTKKVGKLIGANQQLCYAHGIQLGVIDVLYQKIRNRRIQILWIQKIRIPTSKRYGSQMAMVRSSWSALISYRFETGSQKTLRVERFMMHGNALSPPIGMVWKFQKGDANSGVILVI</sequence>
<accession>A0A8X6T4L8</accession>
<keyword evidence="2" id="KW-1185">Reference proteome</keyword>
<organism evidence="1 2">
    <name type="scientific">Trichonephila clavipes</name>
    <name type="common">Golden silk orbweaver</name>
    <name type="synonym">Nephila clavipes</name>
    <dbReference type="NCBI Taxonomy" id="2585209"/>
    <lineage>
        <taxon>Eukaryota</taxon>
        <taxon>Metazoa</taxon>
        <taxon>Ecdysozoa</taxon>
        <taxon>Arthropoda</taxon>
        <taxon>Chelicerata</taxon>
        <taxon>Arachnida</taxon>
        <taxon>Araneae</taxon>
        <taxon>Araneomorphae</taxon>
        <taxon>Entelegynae</taxon>
        <taxon>Araneoidea</taxon>
        <taxon>Nephilidae</taxon>
        <taxon>Trichonephila</taxon>
    </lineage>
</organism>
<protein>
    <submittedName>
        <fullName evidence="1">Uncharacterized protein</fullName>
    </submittedName>
</protein>
<evidence type="ECO:0000313" key="2">
    <source>
        <dbReference type="Proteomes" id="UP000887159"/>
    </source>
</evidence>
<evidence type="ECO:0000313" key="1">
    <source>
        <dbReference type="EMBL" id="GFY18513.1"/>
    </source>
</evidence>